<dbReference type="GO" id="GO:0006006">
    <property type="term" value="P:glucose metabolic process"/>
    <property type="evidence" value="ECO:0007669"/>
    <property type="project" value="TreeGrafter"/>
</dbReference>
<dbReference type="PANTHER" id="PTHR19443">
    <property type="entry name" value="HEXOKINASE"/>
    <property type="match status" value="1"/>
</dbReference>
<dbReference type="GO" id="GO:0001678">
    <property type="term" value="P:intracellular glucose homeostasis"/>
    <property type="evidence" value="ECO:0007669"/>
    <property type="project" value="InterPro"/>
</dbReference>
<dbReference type="InterPro" id="IPR001312">
    <property type="entry name" value="Hexokinase"/>
</dbReference>
<keyword evidence="4 6" id="KW-0418">Kinase</keyword>
<dbReference type="InterPro" id="IPR022672">
    <property type="entry name" value="Hexokinase_N"/>
</dbReference>
<evidence type="ECO:0000313" key="10">
    <source>
        <dbReference type="Proteomes" id="UP000242875"/>
    </source>
</evidence>
<dbReference type="Gene3D" id="3.40.367.20">
    <property type="match status" value="1"/>
</dbReference>
<dbReference type="AlphaFoldDB" id="A0A261Y4N2"/>
<sequence>MDDLEKGLAKEKQTLAMIPSFVEGRLTGNEVGPFLALDLGDTNLRVVKVDLQGHGKYTTRSSKYKVRECLKTEGARKLFNFIADCVDSFVSEHGLDKTEENIPLGFTFSFPVLQTKVNRGIFLSWIKGFACPGLVGKDPVVMLQDARNEKNCNVYIAANINYTVGTLLSHAYAHPDTLIGVILGTGSNGTYIEKMSNIKKWDGSKTDAPDIIINTEFGILTMNVPVLPRTPYDNKLGRKSINPRTQIFE</sequence>
<evidence type="ECO:0000256" key="4">
    <source>
        <dbReference type="ARBA" id="ARBA00022777"/>
    </source>
</evidence>
<dbReference type="GO" id="GO:0005536">
    <property type="term" value="F:D-glucose binding"/>
    <property type="evidence" value="ECO:0007669"/>
    <property type="project" value="InterPro"/>
</dbReference>
<dbReference type="Gene3D" id="3.30.420.40">
    <property type="match status" value="1"/>
</dbReference>
<dbReference type="PROSITE" id="PS51748">
    <property type="entry name" value="HEXOKINASE_2"/>
    <property type="match status" value="1"/>
</dbReference>
<dbReference type="GO" id="GO:0008865">
    <property type="term" value="F:fructokinase activity"/>
    <property type="evidence" value="ECO:0007669"/>
    <property type="project" value="TreeGrafter"/>
</dbReference>
<keyword evidence="3 6" id="KW-0547">Nucleotide-binding</keyword>
<dbReference type="InterPro" id="IPR043129">
    <property type="entry name" value="ATPase_NBD"/>
</dbReference>
<dbReference type="GO" id="GO:0005739">
    <property type="term" value="C:mitochondrion"/>
    <property type="evidence" value="ECO:0007669"/>
    <property type="project" value="TreeGrafter"/>
</dbReference>
<dbReference type="GO" id="GO:0005829">
    <property type="term" value="C:cytosol"/>
    <property type="evidence" value="ECO:0007669"/>
    <property type="project" value="TreeGrafter"/>
</dbReference>
<keyword evidence="10" id="KW-1185">Reference proteome</keyword>
<dbReference type="PANTHER" id="PTHR19443:SF30">
    <property type="entry name" value="GLUCOKINASE-1-RELATED"/>
    <property type="match status" value="1"/>
</dbReference>
<dbReference type="GO" id="GO:0005524">
    <property type="term" value="F:ATP binding"/>
    <property type="evidence" value="ECO:0007669"/>
    <property type="project" value="UniProtKB-UniRule"/>
</dbReference>
<dbReference type="Pfam" id="PF00349">
    <property type="entry name" value="Hexokinase_1"/>
    <property type="match status" value="1"/>
</dbReference>
<dbReference type="SUPFAM" id="SSF53067">
    <property type="entry name" value="Actin-like ATPase domain"/>
    <property type="match status" value="2"/>
</dbReference>
<dbReference type="GO" id="GO:0004340">
    <property type="term" value="F:glucokinase activity"/>
    <property type="evidence" value="ECO:0007669"/>
    <property type="project" value="TreeGrafter"/>
</dbReference>
<dbReference type="Pfam" id="PF03727">
    <property type="entry name" value="Hexokinase_2"/>
    <property type="match status" value="1"/>
</dbReference>
<evidence type="ECO:0000256" key="3">
    <source>
        <dbReference type="ARBA" id="ARBA00022741"/>
    </source>
</evidence>
<evidence type="ECO:0000256" key="5">
    <source>
        <dbReference type="ARBA" id="ARBA00022840"/>
    </source>
</evidence>
<keyword evidence="2 6" id="KW-0808">Transferase</keyword>
<dbReference type="UniPathway" id="UPA00109">
    <property type="reaction ID" value="UER00180"/>
</dbReference>
<feature type="domain" description="Hexokinase N-terminal" evidence="7">
    <location>
        <begin position="2"/>
        <end position="172"/>
    </location>
</feature>
<keyword evidence="6" id="KW-0324">Glycolysis</keyword>
<accession>A0A261Y4N2</accession>
<feature type="domain" description="Hexokinase C-terminal" evidence="8">
    <location>
        <begin position="179"/>
        <end position="249"/>
    </location>
</feature>
<comment type="similarity">
    <text evidence="1 6">Belongs to the hexokinase family.</text>
</comment>
<evidence type="ECO:0000259" key="8">
    <source>
        <dbReference type="Pfam" id="PF03727"/>
    </source>
</evidence>
<evidence type="ECO:0000259" key="7">
    <source>
        <dbReference type="Pfam" id="PF00349"/>
    </source>
</evidence>
<evidence type="ECO:0000313" key="9">
    <source>
        <dbReference type="EMBL" id="OZJ05577.1"/>
    </source>
</evidence>
<evidence type="ECO:0000256" key="2">
    <source>
        <dbReference type="ARBA" id="ARBA00022679"/>
    </source>
</evidence>
<organism evidence="9 10">
    <name type="scientific">Bifiguratus adelaidae</name>
    <dbReference type="NCBI Taxonomy" id="1938954"/>
    <lineage>
        <taxon>Eukaryota</taxon>
        <taxon>Fungi</taxon>
        <taxon>Fungi incertae sedis</taxon>
        <taxon>Mucoromycota</taxon>
        <taxon>Mucoromycotina</taxon>
        <taxon>Endogonomycetes</taxon>
        <taxon>Endogonales</taxon>
        <taxon>Endogonales incertae sedis</taxon>
        <taxon>Bifiguratus</taxon>
    </lineage>
</organism>
<protein>
    <recommendedName>
        <fullName evidence="6">Phosphotransferase</fullName>
        <ecNumber evidence="6">2.7.1.-</ecNumber>
    </recommendedName>
</protein>
<dbReference type="EMBL" id="MVBO01000013">
    <property type="protein sequence ID" value="OZJ05577.1"/>
    <property type="molecule type" value="Genomic_DNA"/>
</dbReference>
<keyword evidence="5 6" id="KW-0067">ATP-binding</keyword>
<dbReference type="InterPro" id="IPR022673">
    <property type="entry name" value="Hexokinase_C"/>
</dbReference>
<name>A0A261Y4N2_9FUNG</name>
<comment type="caution">
    <text evidence="9">The sequence shown here is derived from an EMBL/GenBank/DDBJ whole genome shotgun (WGS) entry which is preliminary data.</text>
</comment>
<dbReference type="Proteomes" id="UP000242875">
    <property type="component" value="Unassembled WGS sequence"/>
</dbReference>
<dbReference type="GO" id="GO:0006096">
    <property type="term" value="P:glycolytic process"/>
    <property type="evidence" value="ECO:0007669"/>
    <property type="project" value="UniProtKB-UniPathway"/>
</dbReference>
<proteinExistence type="inferred from homology"/>
<dbReference type="OrthoDB" id="419537at2759"/>
<gene>
    <name evidence="9" type="ORF">BZG36_01681</name>
</gene>
<reference evidence="9 10" key="1">
    <citation type="journal article" date="2017" name="Mycologia">
        <title>Bifiguratus adelaidae, gen. et sp. nov., a new member of Mucoromycotina in endophytic and soil-dwelling habitats.</title>
        <authorList>
            <person name="Torres-Cruz T.J."/>
            <person name="Billingsley Tobias T.L."/>
            <person name="Almatruk M."/>
            <person name="Hesse C."/>
            <person name="Kuske C.R."/>
            <person name="Desiro A."/>
            <person name="Benucci G.M."/>
            <person name="Bonito G."/>
            <person name="Stajich J.E."/>
            <person name="Dunlap C."/>
            <person name="Arnold A.E."/>
            <person name="Porras-Alfaro A."/>
        </authorList>
    </citation>
    <scope>NUCLEOTIDE SEQUENCE [LARGE SCALE GENOMIC DNA]</scope>
    <source>
        <strain evidence="9 10">AZ0501</strain>
    </source>
</reference>
<dbReference type="EC" id="2.7.1.-" evidence="6"/>
<evidence type="ECO:0000256" key="6">
    <source>
        <dbReference type="RuleBase" id="RU362007"/>
    </source>
</evidence>
<dbReference type="PRINTS" id="PR00475">
    <property type="entry name" value="HEXOKINASE"/>
</dbReference>
<evidence type="ECO:0000256" key="1">
    <source>
        <dbReference type="ARBA" id="ARBA00009225"/>
    </source>
</evidence>